<dbReference type="CDD" id="cd11386">
    <property type="entry name" value="MCP_signal"/>
    <property type="match status" value="1"/>
</dbReference>
<sequence length="777" mass="86242">MDFFKKSVIAKVIFVSVISIIISMSILTYIVVSSTFKTMKSSNESATNKELSLLVENINTFNKVAKSGANTSGDIFLNMLTGIKIDRNKSVKVGEFDTPILSINNDVLNLNFKQVDEFTEMTKGSVATIFVRKGDDFIRISTSLKKEDGNRAIGTKLDPTHPGYKKVLEGSTYLGKATLFGKDYMTKYIPIKQDNEVIAIAFIGSDISEDLAHLTETISSKKIGKTGYYYIINSDEKSKKYGNFIIHPKLKDKSGLDLTDTNGKYIVKEMLEAKNGDLNYVWEGLDKFVFFQTFDEWNWLLVGGVNSNEIFEDANKIMYLIIVLSILTVIVISFSIFITMKVSLRSLGKIKEGLLTFFLYLNRETNTISKIDINSEDEFGVMAKQINENIAKIERTVEEDRKLIDETITVLNEFEQGDLCQRLNISVHNPALMELKSVLNKMADNLETNIDTILNILEQYSKYNYLKKIPTQDLKAHLFKLADGVNILGSSITEMLVENKSMGLTLDETSNVLLKNVGILNNSSNEAASSLEQTAAALEEITSNIRNSTQNVSKMANLSNEVTKSATKGEELASQTTNAMEDINTQVSAINEAITVIDQIAFQTNILSLNAAVEAATAGEAGKGFAVVAAEVRNLANRSAEAAREIKLLVENATAKANFGKNIAGDMINGYKQLNENISNTTKLILDVENSSKEQLLGIEQINDAINQLDQQTQKNAMIASEARNIAIITDEISKLVVNSANKKEFDGKNQVKAKNIQTNQDNKIEKKSSEKEWESF</sequence>
<evidence type="ECO:0000259" key="7">
    <source>
        <dbReference type="PROSITE" id="PS50111"/>
    </source>
</evidence>
<feature type="region of interest" description="Disordered" evidence="5">
    <location>
        <begin position="748"/>
        <end position="777"/>
    </location>
</feature>
<feature type="coiled-coil region" evidence="4">
    <location>
        <begin position="632"/>
        <end position="691"/>
    </location>
</feature>
<gene>
    <name evidence="8" type="ORF">ASUIS_0476</name>
</gene>
<keyword evidence="6" id="KW-0472">Membrane</keyword>
<dbReference type="GO" id="GO:0007165">
    <property type="term" value="P:signal transduction"/>
    <property type="evidence" value="ECO:0007669"/>
    <property type="project" value="UniProtKB-KW"/>
</dbReference>
<dbReference type="PROSITE" id="PS50111">
    <property type="entry name" value="CHEMOTAXIS_TRANSDUC_2"/>
    <property type="match status" value="1"/>
</dbReference>
<dbReference type="SUPFAM" id="SSF103190">
    <property type="entry name" value="Sensory domain-like"/>
    <property type="match status" value="1"/>
</dbReference>
<evidence type="ECO:0000256" key="5">
    <source>
        <dbReference type="SAM" id="MobiDB-lite"/>
    </source>
</evidence>
<keyword evidence="3" id="KW-0807">Transducer</keyword>
<dbReference type="SUPFAM" id="SSF58104">
    <property type="entry name" value="Methyl-accepting chemotaxis protein (MCP) signaling domain"/>
    <property type="match status" value="1"/>
</dbReference>
<feature type="transmembrane region" description="Helical" evidence="6">
    <location>
        <begin position="12"/>
        <end position="32"/>
    </location>
</feature>
<dbReference type="InterPro" id="IPR051310">
    <property type="entry name" value="MCP_chemotaxis"/>
</dbReference>
<keyword evidence="1" id="KW-0145">Chemotaxis</keyword>
<dbReference type="Gene3D" id="3.30.450.20">
    <property type="entry name" value="PAS domain"/>
    <property type="match status" value="1"/>
</dbReference>
<reference evidence="8 9" key="1">
    <citation type="submission" date="2018-08" db="EMBL/GenBank/DDBJ databases">
        <title>Complete genome of the Arcobacter suis type strain LMG 26152.</title>
        <authorList>
            <person name="Miller W.G."/>
            <person name="Yee E."/>
            <person name="Bono J.L."/>
        </authorList>
    </citation>
    <scope>NUCLEOTIDE SEQUENCE [LARGE SCALE GENOMIC DNA]</scope>
    <source>
        <strain evidence="8 9">CECT 7833</strain>
    </source>
</reference>
<dbReference type="Pfam" id="PF17201">
    <property type="entry name" value="Cache_3-Cache_2"/>
    <property type="match status" value="1"/>
</dbReference>
<accession>A0AAD0SQB6</accession>
<comment type="similarity">
    <text evidence="2">Belongs to the methyl-accepting chemotaxis (MCP) protein family.</text>
</comment>
<protein>
    <submittedName>
        <fullName evidence="8">Cache sensor-containing MCP-domain signal transduction protein</fullName>
    </submittedName>
</protein>
<dbReference type="Proteomes" id="UP000263040">
    <property type="component" value="Chromosome"/>
</dbReference>
<dbReference type="CDD" id="cd12912">
    <property type="entry name" value="PDC2_MCP_like"/>
    <property type="match status" value="1"/>
</dbReference>
<organism evidence="8 9">
    <name type="scientific">Arcobacter suis CECT 7833</name>
    <dbReference type="NCBI Taxonomy" id="663365"/>
    <lineage>
        <taxon>Bacteria</taxon>
        <taxon>Pseudomonadati</taxon>
        <taxon>Campylobacterota</taxon>
        <taxon>Epsilonproteobacteria</taxon>
        <taxon>Campylobacterales</taxon>
        <taxon>Arcobacteraceae</taxon>
        <taxon>Arcobacter</taxon>
    </lineage>
</organism>
<evidence type="ECO:0000313" key="9">
    <source>
        <dbReference type="Proteomes" id="UP000263040"/>
    </source>
</evidence>
<evidence type="ECO:0000256" key="2">
    <source>
        <dbReference type="ARBA" id="ARBA00029447"/>
    </source>
</evidence>
<name>A0AAD0SQB6_9BACT</name>
<feature type="domain" description="Methyl-accepting transducer" evidence="7">
    <location>
        <begin position="502"/>
        <end position="731"/>
    </location>
</feature>
<dbReference type="GO" id="GO:0006935">
    <property type="term" value="P:chemotaxis"/>
    <property type="evidence" value="ECO:0007669"/>
    <property type="project" value="UniProtKB-KW"/>
</dbReference>
<dbReference type="GO" id="GO:0004888">
    <property type="term" value="F:transmembrane signaling receptor activity"/>
    <property type="evidence" value="ECO:0007669"/>
    <property type="project" value="TreeGrafter"/>
</dbReference>
<dbReference type="Gene3D" id="1.20.120.1530">
    <property type="match status" value="1"/>
</dbReference>
<dbReference type="GO" id="GO:0005886">
    <property type="term" value="C:plasma membrane"/>
    <property type="evidence" value="ECO:0007669"/>
    <property type="project" value="TreeGrafter"/>
</dbReference>
<dbReference type="KEGG" id="asui:ASUIS_0476"/>
<feature type="compositionally biased region" description="Basic and acidic residues" evidence="5">
    <location>
        <begin position="763"/>
        <end position="777"/>
    </location>
</feature>
<dbReference type="InterPro" id="IPR004089">
    <property type="entry name" value="MCPsignal_dom"/>
</dbReference>
<evidence type="ECO:0000256" key="3">
    <source>
        <dbReference type="PROSITE-ProRule" id="PRU00284"/>
    </source>
</evidence>
<dbReference type="RefSeq" id="WP_118885544.1">
    <property type="nucleotide sequence ID" value="NZ_CP032100.1"/>
</dbReference>
<dbReference type="AlphaFoldDB" id="A0AAD0SQB6"/>
<keyword evidence="6" id="KW-1133">Transmembrane helix</keyword>
<evidence type="ECO:0000313" key="8">
    <source>
        <dbReference type="EMBL" id="AXX88983.1"/>
    </source>
</evidence>
<evidence type="ECO:0000256" key="1">
    <source>
        <dbReference type="ARBA" id="ARBA00022500"/>
    </source>
</evidence>
<dbReference type="Pfam" id="PF00015">
    <property type="entry name" value="MCPsignal"/>
    <property type="match status" value="1"/>
</dbReference>
<keyword evidence="4" id="KW-0175">Coiled coil</keyword>
<evidence type="ECO:0000256" key="6">
    <source>
        <dbReference type="SAM" id="Phobius"/>
    </source>
</evidence>
<keyword evidence="9" id="KW-1185">Reference proteome</keyword>
<feature type="transmembrane region" description="Helical" evidence="6">
    <location>
        <begin position="317"/>
        <end position="340"/>
    </location>
</feature>
<proteinExistence type="inferred from homology"/>
<dbReference type="Gene3D" id="1.10.287.950">
    <property type="entry name" value="Methyl-accepting chemotaxis protein"/>
    <property type="match status" value="1"/>
</dbReference>
<evidence type="ECO:0000256" key="4">
    <source>
        <dbReference type="SAM" id="Coils"/>
    </source>
</evidence>
<dbReference type="PANTHER" id="PTHR43531:SF11">
    <property type="entry name" value="METHYL-ACCEPTING CHEMOTAXIS PROTEIN 3"/>
    <property type="match status" value="1"/>
</dbReference>
<keyword evidence="6" id="KW-0812">Transmembrane</keyword>
<dbReference type="InterPro" id="IPR029151">
    <property type="entry name" value="Sensor-like_sf"/>
</dbReference>
<dbReference type="SMART" id="SM00283">
    <property type="entry name" value="MA"/>
    <property type="match status" value="1"/>
</dbReference>
<dbReference type="PANTHER" id="PTHR43531">
    <property type="entry name" value="PROTEIN ICFG"/>
    <property type="match status" value="1"/>
</dbReference>
<dbReference type="InterPro" id="IPR033462">
    <property type="entry name" value="Cache_3-Cache_2"/>
</dbReference>
<dbReference type="EMBL" id="CP032100">
    <property type="protein sequence ID" value="AXX88983.1"/>
    <property type="molecule type" value="Genomic_DNA"/>
</dbReference>